<comment type="subcellular location">
    <subcellularLocation>
        <location evidence="1">Cell membrane</location>
        <topology evidence="1">Multi-pass membrane protein</topology>
    </subcellularLocation>
</comment>
<evidence type="ECO:0000256" key="6">
    <source>
        <dbReference type="SAM" id="Phobius"/>
    </source>
</evidence>
<evidence type="ECO:0000313" key="8">
    <source>
        <dbReference type="Proteomes" id="UP000009047"/>
    </source>
</evidence>
<dbReference type="InterPro" id="IPR017039">
    <property type="entry name" value="Virul_fac_BrkB"/>
</dbReference>
<evidence type="ECO:0000256" key="3">
    <source>
        <dbReference type="ARBA" id="ARBA00022692"/>
    </source>
</evidence>
<accession>E1QF71</accession>
<keyword evidence="2" id="KW-1003">Cell membrane</keyword>
<protein>
    <submittedName>
        <fullName evidence="7">Ribonuclease BN</fullName>
    </submittedName>
</protein>
<evidence type="ECO:0000256" key="1">
    <source>
        <dbReference type="ARBA" id="ARBA00004651"/>
    </source>
</evidence>
<name>E1QF71_DESB2</name>
<keyword evidence="5 6" id="KW-0472">Membrane</keyword>
<dbReference type="STRING" id="644282.Deba_0837"/>
<feature type="transmembrane region" description="Helical" evidence="6">
    <location>
        <begin position="199"/>
        <end position="223"/>
    </location>
</feature>
<evidence type="ECO:0000256" key="4">
    <source>
        <dbReference type="ARBA" id="ARBA00022989"/>
    </source>
</evidence>
<dbReference type="OrthoDB" id="9808671at2"/>
<feature type="transmembrane region" description="Helical" evidence="6">
    <location>
        <begin position="157"/>
        <end position="179"/>
    </location>
</feature>
<dbReference type="Gene3D" id="1.10.10.10">
    <property type="entry name" value="Winged helix-like DNA-binding domain superfamily/Winged helix DNA-binding domain"/>
    <property type="match status" value="1"/>
</dbReference>
<feature type="transmembrane region" description="Helical" evidence="6">
    <location>
        <begin position="26"/>
        <end position="44"/>
    </location>
</feature>
<dbReference type="GO" id="GO:0005886">
    <property type="term" value="C:plasma membrane"/>
    <property type="evidence" value="ECO:0007669"/>
    <property type="project" value="UniProtKB-SubCell"/>
</dbReference>
<dbReference type="RefSeq" id="WP_013257662.1">
    <property type="nucleotide sequence ID" value="NC_014365.1"/>
</dbReference>
<dbReference type="PANTHER" id="PTHR30213:SF0">
    <property type="entry name" value="UPF0761 MEMBRANE PROTEIN YIHY"/>
    <property type="match status" value="1"/>
</dbReference>
<dbReference type="InterPro" id="IPR036388">
    <property type="entry name" value="WH-like_DNA-bd_sf"/>
</dbReference>
<evidence type="ECO:0000313" key="7">
    <source>
        <dbReference type="EMBL" id="ADK84207.1"/>
    </source>
</evidence>
<feature type="transmembrane region" description="Helical" evidence="6">
    <location>
        <begin position="56"/>
        <end position="78"/>
    </location>
</feature>
<dbReference type="eggNOG" id="COG1295">
    <property type="taxonomic scope" value="Bacteria"/>
</dbReference>
<dbReference type="HOGENOM" id="CLU_032288_2_0_7"/>
<proteinExistence type="predicted"/>
<dbReference type="Proteomes" id="UP000009047">
    <property type="component" value="Chromosome"/>
</dbReference>
<organism evidence="7 8">
    <name type="scientific">Desulfarculus baarsii (strain ATCC 33931 / DSM 2075 / LMG 7858 / VKM B-1802 / 2st14)</name>
    <dbReference type="NCBI Taxonomy" id="644282"/>
    <lineage>
        <taxon>Bacteria</taxon>
        <taxon>Pseudomonadati</taxon>
        <taxon>Thermodesulfobacteriota</taxon>
        <taxon>Desulfarculia</taxon>
        <taxon>Desulfarculales</taxon>
        <taxon>Desulfarculaceae</taxon>
        <taxon>Desulfarculus</taxon>
    </lineage>
</organism>
<evidence type="ECO:0000256" key="2">
    <source>
        <dbReference type="ARBA" id="ARBA00022475"/>
    </source>
</evidence>
<dbReference type="EMBL" id="CP002085">
    <property type="protein sequence ID" value="ADK84207.1"/>
    <property type="molecule type" value="Genomic_DNA"/>
</dbReference>
<feature type="transmembrane region" description="Helical" evidence="6">
    <location>
        <begin position="263"/>
        <end position="289"/>
    </location>
</feature>
<dbReference type="Pfam" id="PF03631">
    <property type="entry name" value="Virul_fac_BrkB"/>
    <property type="match status" value="1"/>
</dbReference>
<feature type="transmembrane region" description="Helical" evidence="6">
    <location>
        <begin position="115"/>
        <end position="136"/>
    </location>
</feature>
<dbReference type="AlphaFoldDB" id="E1QF71"/>
<feature type="transmembrane region" description="Helical" evidence="6">
    <location>
        <begin position="230"/>
        <end position="251"/>
    </location>
</feature>
<keyword evidence="4 6" id="KW-1133">Transmembrane helix</keyword>
<gene>
    <name evidence="7" type="ordered locus">Deba_0837</name>
</gene>
<evidence type="ECO:0000256" key="5">
    <source>
        <dbReference type="ARBA" id="ARBA00023136"/>
    </source>
</evidence>
<keyword evidence="8" id="KW-1185">Reference proteome</keyword>
<dbReference type="NCBIfam" id="TIGR00765">
    <property type="entry name" value="yihY_not_rbn"/>
    <property type="match status" value="1"/>
</dbReference>
<sequence>MTQDLDWLDKLDRLALGWLWRPDRPAGGPGRAALLALQVAYLSVRNFFGRRLAFQASALTFITLLGLVPALAISFSLAKGLGFADAMRAALFNEFTASQHQVMEYILQYVERTNMGALGVMGLAALIVSLVLALSNAEDAFNRIWEVKETRSLFRKFTDYLSVLIICPLLIVAGTGIWAGMAAHGFVQWLMGQALIGEVAAMGLQLGPVLMLAVAFVFMYMFLPNTRVPFVSAVIAGVVTAGLWWGVQHAYLQFQIGVARYNAIYGGFATLPLFLVWLQVSWTVVLYGAELAHADYLCRNDMLPRALLPPLSPARRQTLGLDLMMIVAHRFHQGLKPLPLVRLAALLGVAPDQAAAAAQRLSQAGLIAPPDQDGLVMPLRDLSNISALELVQAVGAGPRQGASACLNDQAMARLLGQMENTQAEALGRVSLLELVRRNQTPLTDTDATKTS</sequence>
<reference evidence="7 8" key="1">
    <citation type="journal article" date="2010" name="Stand. Genomic Sci.">
        <title>Complete genome sequence of Desulfarculus baarsii type strain (2st14).</title>
        <authorList>
            <person name="Sun H."/>
            <person name="Spring S."/>
            <person name="Lapidus A."/>
            <person name="Davenport K."/>
            <person name="Del Rio T.G."/>
            <person name="Tice H."/>
            <person name="Nolan M."/>
            <person name="Copeland A."/>
            <person name="Cheng J.F."/>
            <person name="Lucas S."/>
            <person name="Tapia R."/>
            <person name="Goodwin L."/>
            <person name="Pitluck S."/>
            <person name="Ivanova N."/>
            <person name="Pagani I."/>
            <person name="Mavromatis K."/>
            <person name="Ovchinnikova G."/>
            <person name="Pati A."/>
            <person name="Chen A."/>
            <person name="Palaniappan K."/>
            <person name="Hauser L."/>
            <person name="Chang Y.J."/>
            <person name="Jeffries C.D."/>
            <person name="Detter J.C."/>
            <person name="Han C."/>
            <person name="Rohde M."/>
            <person name="Brambilla E."/>
            <person name="Goker M."/>
            <person name="Woyke T."/>
            <person name="Bristow J."/>
            <person name="Eisen J.A."/>
            <person name="Markowitz V."/>
            <person name="Hugenholtz P."/>
            <person name="Kyrpides N.C."/>
            <person name="Klenk H.P."/>
            <person name="Land M."/>
        </authorList>
    </citation>
    <scope>NUCLEOTIDE SEQUENCE [LARGE SCALE GENOMIC DNA]</scope>
    <source>
        <strain evidence="8">ATCC 33931 / DSM 2075 / LMG 7858 / VKM B-1802 / 2st14</strain>
    </source>
</reference>
<keyword evidence="3 6" id="KW-0812">Transmembrane</keyword>
<dbReference type="KEGG" id="dbr:Deba_0837"/>
<dbReference type="PANTHER" id="PTHR30213">
    <property type="entry name" value="INNER MEMBRANE PROTEIN YHJD"/>
    <property type="match status" value="1"/>
</dbReference>